<name>A0ABW7IV83_9VIBR</name>
<comment type="caution">
    <text evidence="2">The sequence shown here is derived from an EMBL/GenBank/DDBJ whole genome shotgun (WGS) entry which is preliminary data.</text>
</comment>
<organism evidence="2 3">
    <name type="scientific">Vibrio rumoiensis</name>
    <dbReference type="NCBI Taxonomy" id="76258"/>
    <lineage>
        <taxon>Bacteria</taxon>
        <taxon>Pseudomonadati</taxon>
        <taxon>Pseudomonadota</taxon>
        <taxon>Gammaproteobacteria</taxon>
        <taxon>Vibrionales</taxon>
        <taxon>Vibrionaceae</taxon>
        <taxon>Vibrio</taxon>
    </lineage>
</organism>
<dbReference type="GO" id="GO:0016746">
    <property type="term" value="F:acyltransferase activity"/>
    <property type="evidence" value="ECO:0007669"/>
    <property type="project" value="UniProtKB-KW"/>
</dbReference>
<dbReference type="EC" id="2.3.1.-" evidence="2"/>
<protein>
    <submittedName>
        <fullName evidence="2">GNAT family N-acetyltransferase</fullName>
        <ecNumber evidence="2">2.3.1.-</ecNumber>
    </submittedName>
</protein>
<dbReference type="PANTHER" id="PTHR43072">
    <property type="entry name" value="N-ACETYLTRANSFERASE"/>
    <property type="match status" value="1"/>
</dbReference>
<accession>A0ABW7IV83</accession>
<dbReference type="RefSeq" id="WP_089138647.1">
    <property type="nucleotide sequence ID" value="NZ_AP018685.1"/>
</dbReference>
<evidence type="ECO:0000313" key="3">
    <source>
        <dbReference type="Proteomes" id="UP001607151"/>
    </source>
</evidence>
<dbReference type="Pfam" id="PF00583">
    <property type="entry name" value="Acetyltransf_1"/>
    <property type="match status" value="1"/>
</dbReference>
<keyword evidence="2" id="KW-0012">Acyltransferase</keyword>
<feature type="domain" description="N-acetyltransferase" evidence="1">
    <location>
        <begin position="4"/>
        <end position="148"/>
    </location>
</feature>
<reference evidence="2 3" key="1">
    <citation type="submission" date="2024-10" db="EMBL/GenBank/DDBJ databases">
        <authorList>
            <person name="Yibar A."/>
            <person name="Saticioglu I.B."/>
            <person name="Duman M."/>
            <person name="Ajmi N."/>
            <person name="Gurler F."/>
            <person name="Ay H."/>
            <person name="Onuk E."/>
            <person name="Guler S."/>
            <person name="Romalde J.L."/>
        </authorList>
    </citation>
    <scope>NUCLEOTIDE SEQUENCE [LARGE SCALE GENOMIC DNA]</scope>
    <source>
        <strain evidence="2 3">14-MA-B</strain>
    </source>
</reference>
<dbReference type="PANTHER" id="PTHR43072:SF60">
    <property type="entry name" value="L-2,4-DIAMINOBUTYRIC ACID ACETYLTRANSFERASE"/>
    <property type="match status" value="1"/>
</dbReference>
<evidence type="ECO:0000313" key="2">
    <source>
        <dbReference type="EMBL" id="MFH0265372.1"/>
    </source>
</evidence>
<dbReference type="Proteomes" id="UP001607151">
    <property type="component" value="Unassembled WGS sequence"/>
</dbReference>
<keyword evidence="3" id="KW-1185">Reference proteome</keyword>
<evidence type="ECO:0000259" key="1">
    <source>
        <dbReference type="PROSITE" id="PS51186"/>
    </source>
</evidence>
<dbReference type="SUPFAM" id="SSF55729">
    <property type="entry name" value="Acyl-CoA N-acyltransferases (Nat)"/>
    <property type="match status" value="1"/>
</dbReference>
<dbReference type="CDD" id="cd04301">
    <property type="entry name" value="NAT_SF"/>
    <property type="match status" value="1"/>
</dbReference>
<dbReference type="InterPro" id="IPR016181">
    <property type="entry name" value="Acyl_CoA_acyltransferase"/>
</dbReference>
<keyword evidence="2" id="KW-0808">Transferase</keyword>
<sequence>MKIIQARLLDIDMVSHLFDLYRQFYGQCSDIENVQSFISARLMASDSVIFLALDEENIPMGFAQLYPSFSSVAMSKMWYLNDLYVVELHRNKGVARALLRKIKNYAKETNALTVKLATAIDNVSAQKLYEAEGYKKVTEFEHYTQRVE</sequence>
<dbReference type="InterPro" id="IPR000182">
    <property type="entry name" value="GNAT_dom"/>
</dbReference>
<proteinExistence type="predicted"/>
<dbReference type="PROSITE" id="PS51186">
    <property type="entry name" value="GNAT"/>
    <property type="match status" value="1"/>
</dbReference>
<dbReference type="EMBL" id="JBIHSN010000002">
    <property type="protein sequence ID" value="MFH0265372.1"/>
    <property type="molecule type" value="Genomic_DNA"/>
</dbReference>
<dbReference type="Gene3D" id="3.40.630.30">
    <property type="match status" value="1"/>
</dbReference>
<gene>
    <name evidence="2" type="ORF">ACGRQ9_07665</name>
</gene>